<reference evidence="1" key="1">
    <citation type="submission" date="2022-03" db="EMBL/GenBank/DDBJ databases">
        <authorList>
            <person name="Sayadi A."/>
        </authorList>
    </citation>
    <scope>NUCLEOTIDE SEQUENCE</scope>
</reference>
<protein>
    <submittedName>
        <fullName evidence="1">Uncharacterized protein</fullName>
    </submittedName>
</protein>
<evidence type="ECO:0000313" key="1">
    <source>
        <dbReference type="EMBL" id="CAH1973388.1"/>
    </source>
</evidence>
<proteinExistence type="predicted"/>
<dbReference type="EMBL" id="CAKOFQ010006808">
    <property type="protein sequence ID" value="CAH1973388.1"/>
    <property type="molecule type" value="Genomic_DNA"/>
</dbReference>
<name>A0A9P0KFV6_ACAOB</name>
<organism evidence="1 2">
    <name type="scientific">Acanthoscelides obtectus</name>
    <name type="common">Bean weevil</name>
    <name type="synonym">Bruchus obtectus</name>
    <dbReference type="NCBI Taxonomy" id="200917"/>
    <lineage>
        <taxon>Eukaryota</taxon>
        <taxon>Metazoa</taxon>
        <taxon>Ecdysozoa</taxon>
        <taxon>Arthropoda</taxon>
        <taxon>Hexapoda</taxon>
        <taxon>Insecta</taxon>
        <taxon>Pterygota</taxon>
        <taxon>Neoptera</taxon>
        <taxon>Endopterygota</taxon>
        <taxon>Coleoptera</taxon>
        <taxon>Polyphaga</taxon>
        <taxon>Cucujiformia</taxon>
        <taxon>Chrysomeloidea</taxon>
        <taxon>Chrysomelidae</taxon>
        <taxon>Bruchinae</taxon>
        <taxon>Bruchini</taxon>
        <taxon>Acanthoscelides</taxon>
    </lineage>
</organism>
<keyword evidence="2" id="KW-1185">Reference proteome</keyword>
<gene>
    <name evidence="1" type="ORF">ACAOBT_LOCUS10519</name>
</gene>
<sequence>MNKTVGLELMPNMFHGTFKEQVVSVTTAGTSQLLESVSKIMFFLSHMQATYLWRNECVVNWQSDLISCSNHGSFL</sequence>
<evidence type="ECO:0000313" key="2">
    <source>
        <dbReference type="Proteomes" id="UP001152888"/>
    </source>
</evidence>
<dbReference type="Proteomes" id="UP001152888">
    <property type="component" value="Unassembled WGS sequence"/>
</dbReference>
<comment type="caution">
    <text evidence="1">The sequence shown here is derived from an EMBL/GenBank/DDBJ whole genome shotgun (WGS) entry which is preliminary data.</text>
</comment>
<dbReference type="AlphaFoldDB" id="A0A9P0KFV6"/>
<accession>A0A9P0KFV6</accession>